<organism evidence="1 2">
    <name type="scientific">Cetraspora pellucida</name>
    <dbReference type="NCBI Taxonomy" id="1433469"/>
    <lineage>
        <taxon>Eukaryota</taxon>
        <taxon>Fungi</taxon>
        <taxon>Fungi incertae sedis</taxon>
        <taxon>Mucoromycota</taxon>
        <taxon>Glomeromycotina</taxon>
        <taxon>Glomeromycetes</taxon>
        <taxon>Diversisporales</taxon>
        <taxon>Gigasporaceae</taxon>
        <taxon>Cetraspora</taxon>
    </lineage>
</organism>
<comment type="caution">
    <text evidence="1">The sequence shown here is derived from an EMBL/GenBank/DDBJ whole genome shotgun (WGS) entry which is preliminary data.</text>
</comment>
<name>A0A9N9JTL5_9GLOM</name>
<evidence type="ECO:0000313" key="2">
    <source>
        <dbReference type="Proteomes" id="UP000789759"/>
    </source>
</evidence>
<proteinExistence type="predicted"/>
<keyword evidence="2" id="KW-1185">Reference proteome</keyword>
<reference evidence="1" key="1">
    <citation type="submission" date="2021-06" db="EMBL/GenBank/DDBJ databases">
        <authorList>
            <person name="Kallberg Y."/>
            <person name="Tangrot J."/>
            <person name="Rosling A."/>
        </authorList>
    </citation>
    <scope>NUCLEOTIDE SEQUENCE</scope>
    <source>
        <strain evidence="1">FL966</strain>
    </source>
</reference>
<dbReference type="AlphaFoldDB" id="A0A9N9JTL5"/>
<dbReference type="Proteomes" id="UP000789759">
    <property type="component" value="Unassembled WGS sequence"/>
</dbReference>
<dbReference type="EMBL" id="CAJVQA010028850">
    <property type="protein sequence ID" value="CAG8795516.1"/>
    <property type="molecule type" value="Genomic_DNA"/>
</dbReference>
<dbReference type="OrthoDB" id="2335226at2759"/>
<accession>A0A9N9JTL5</accession>
<gene>
    <name evidence="1" type="ORF">CPELLU_LOCUS17313</name>
</gene>
<protein>
    <submittedName>
        <fullName evidence="1">23703_t:CDS:1</fullName>
    </submittedName>
</protein>
<sequence>MDKETGSHETILNFINSNYECVNSNEDDYLLDNDSTSFISESLASENCRTESTMNEDEIEMNSFVWDRIGFEKAYAMAAADENEDLIWEDIEVENDETDSISIFNSESTEGSIYVVDNVSSKSLTSCVLIDTVDGHIQCCASQTERQRPLTQLVGTWEIDDKVFLKAKEENKLHSLGVCYAHFVFDQKSLHQQHIKKQRSIEKSWISHRPNRNVQVPCVGLKNCSAFPPDESKNISVNDKSDEYRPRYVCSECFNSEGGHFFERNKRGNKIPFSCVNRHNHDATESLKLLGNWILNISESTVDEYKKKLLAHLTTTVLAFDETSCSKKSPSLLYIKVALRLKNINVMKIKNQCYNFTESTSSKIGEALGIKIWRSRNEIRENKKKLEEPDSLEDYQKGFPSFLFEFFKGLIHSLLKKKHEPFNSIIEKNKYTNMNIFGTSNFTDNMLINFEKTFHNLWETQLNNWDENKLFDEITKNIEMGCNVPPPNVVILQPGDNPNCDNDVHNACDMYFNDVGVDKTEHLCIASDEAIFRRLIKYKEKNEKVILFLGQWHTSKDMCSALITIFSGYGIFNLAAKLGVKHLDKLEKVVDYQATCRVLELIWIAVGAAISQYVTCRNMKMSDIENCNNNVLKVWYYYYKWAGYWIGHKIGIRKGNFEMQFKNLSAFSPLFPVAGKKNYAKSVVHFLSYIEDYPSIKELLKHACSVNLTRPGHYFGIDEALERFGVKFVKQYIRGKPMNCEEIKHQISSVQDEKERLSMLISKYVGDTIIIQKDRVTSHKEEMWELSSELQIAFSLDDPKTHILFKDTKEMNEIGFQRLFSCYNEGVLRLNSILRQDVYKTEVKDVKGRGK</sequence>
<evidence type="ECO:0000313" key="1">
    <source>
        <dbReference type="EMBL" id="CAG8795516.1"/>
    </source>
</evidence>
<feature type="non-terminal residue" evidence="1">
    <location>
        <position position="851"/>
    </location>
</feature>